<keyword evidence="2" id="KW-0732">Signal</keyword>
<organism evidence="3 4">
    <name type="scientific">candidate division WS6 bacterium OLB20</name>
    <dbReference type="NCBI Taxonomy" id="1617426"/>
    <lineage>
        <taxon>Bacteria</taxon>
        <taxon>Candidatus Dojkabacteria</taxon>
    </lineage>
</organism>
<comment type="caution">
    <text evidence="3">The sequence shown here is derived from an EMBL/GenBank/DDBJ whole genome shotgun (WGS) entry which is preliminary data.</text>
</comment>
<evidence type="ECO:0000256" key="2">
    <source>
        <dbReference type="SAM" id="SignalP"/>
    </source>
</evidence>
<gene>
    <name evidence="3" type="ORF">TR69_WS6001000580</name>
</gene>
<feature type="chain" id="PRO_5007475309" evidence="2">
    <location>
        <begin position="30"/>
        <end position="302"/>
    </location>
</feature>
<proteinExistence type="predicted"/>
<protein>
    <submittedName>
        <fullName evidence="3">Uncharacterized protein</fullName>
    </submittedName>
</protein>
<accession>A0A136LY31</accession>
<feature type="signal peptide" evidence="2">
    <location>
        <begin position="1"/>
        <end position="29"/>
    </location>
</feature>
<dbReference type="STRING" id="1617426.TR69_WS6001000580"/>
<dbReference type="AlphaFoldDB" id="A0A136LY31"/>
<name>A0A136LY31_9BACT</name>
<evidence type="ECO:0000313" key="4">
    <source>
        <dbReference type="Proteomes" id="UP000070457"/>
    </source>
</evidence>
<feature type="region of interest" description="Disordered" evidence="1">
    <location>
        <begin position="283"/>
        <end position="302"/>
    </location>
</feature>
<evidence type="ECO:0000313" key="3">
    <source>
        <dbReference type="EMBL" id="KXK26574.1"/>
    </source>
</evidence>
<evidence type="ECO:0000256" key="1">
    <source>
        <dbReference type="SAM" id="MobiDB-lite"/>
    </source>
</evidence>
<dbReference type="EMBL" id="JYNZ01000003">
    <property type="protein sequence ID" value="KXK26574.1"/>
    <property type="molecule type" value="Genomic_DNA"/>
</dbReference>
<reference evidence="3 4" key="1">
    <citation type="submission" date="2015-02" db="EMBL/GenBank/DDBJ databases">
        <title>Improved understanding of the partial-nitritation anammox process through 23 genomes representing the majority of the microbial community.</title>
        <authorList>
            <person name="Speth D.R."/>
            <person name="In T Zandt M."/>
            <person name="Guerrero Cruz S."/>
            <person name="Jetten M.S."/>
            <person name="Dutilh B.E."/>
        </authorList>
    </citation>
    <scope>NUCLEOTIDE SEQUENCE [LARGE SCALE GENOMIC DNA]</scope>
    <source>
        <strain evidence="3">OLB20</strain>
    </source>
</reference>
<sequence length="302" mass="32350">MKPNILLTIVFSALISAAFGLFAASPADAAISYAGGWYTNLCGNSTADAYNCPANCNPYNGSCSGSYVYKFTCNGQTNECVSNGTGPSTFQSFDTGICNQTQQIDVFNQNCGPVSNWQCPGTSALTGFMVWYKPSCCQNTCQGARDPEKPGNPYPHNVTLNSYTVNFSWSHNDFGSCGGNTCNNTCNSPVPGSNRYSLYVDGVRVYRGNNKSFTYTVTGQNHTWYVVAHSNCRQRQSNTWSFTVNRPPTAAAQITSNALCNANPASQGWSGVHPLRAGSGSAGINNPLQVRATYTDPDAPPI</sequence>
<dbReference type="Proteomes" id="UP000070457">
    <property type="component" value="Unassembled WGS sequence"/>
</dbReference>